<dbReference type="STRING" id="75743.A0A401PZR0"/>
<keyword evidence="5" id="KW-0732">Signal</keyword>
<dbReference type="Gene3D" id="2.60.120.260">
    <property type="entry name" value="Galactose-binding domain-like"/>
    <property type="match status" value="1"/>
</dbReference>
<evidence type="ECO:0000256" key="10">
    <source>
        <dbReference type="ARBA" id="ARBA00033445"/>
    </source>
</evidence>
<dbReference type="InterPro" id="IPR050887">
    <property type="entry name" value="Beta-mannosidase_GH2"/>
</dbReference>
<comment type="caution">
    <text evidence="12">The sequence shown here is derived from an EMBL/GenBank/DDBJ whole genome shotgun (WGS) entry which is preliminary data.</text>
</comment>
<evidence type="ECO:0000256" key="6">
    <source>
        <dbReference type="ARBA" id="ARBA00022801"/>
    </source>
</evidence>
<evidence type="ECO:0000313" key="12">
    <source>
        <dbReference type="EMBL" id="GCB78634.1"/>
    </source>
</evidence>
<evidence type="ECO:0000256" key="2">
    <source>
        <dbReference type="ARBA" id="ARBA00004371"/>
    </source>
</evidence>
<dbReference type="GO" id="GO:0004567">
    <property type="term" value="F:beta-mannosidase activity"/>
    <property type="evidence" value="ECO:0007669"/>
    <property type="project" value="UniProtKB-EC"/>
</dbReference>
<evidence type="ECO:0000256" key="1">
    <source>
        <dbReference type="ARBA" id="ARBA00000829"/>
    </source>
</evidence>
<comment type="similarity">
    <text evidence="3">Belongs to the glycosyl hydrolase 2 family.</text>
</comment>
<keyword evidence="8" id="KW-0458">Lysosome</keyword>
<keyword evidence="6" id="KW-0378">Hydrolase</keyword>
<dbReference type="AlphaFoldDB" id="A0A401PZR0"/>
<reference evidence="12 13" key="1">
    <citation type="journal article" date="2018" name="Nat. Ecol. Evol.">
        <title>Shark genomes provide insights into elasmobranch evolution and the origin of vertebrates.</title>
        <authorList>
            <person name="Hara Y"/>
            <person name="Yamaguchi K"/>
            <person name="Onimaru K"/>
            <person name="Kadota M"/>
            <person name="Koyanagi M"/>
            <person name="Keeley SD"/>
            <person name="Tatsumi K"/>
            <person name="Tanaka K"/>
            <person name="Motone F"/>
            <person name="Kageyama Y"/>
            <person name="Nozu R"/>
            <person name="Adachi N"/>
            <person name="Nishimura O"/>
            <person name="Nakagawa R"/>
            <person name="Tanegashima C"/>
            <person name="Kiyatake I"/>
            <person name="Matsumoto R"/>
            <person name="Murakumo K"/>
            <person name="Nishida K"/>
            <person name="Terakita A"/>
            <person name="Kuratani S"/>
            <person name="Sato K"/>
            <person name="Hyodo S Kuraku.S."/>
        </authorList>
    </citation>
    <scope>NUCLEOTIDE SEQUENCE [LARGE SCALE GENOMIC DNA]</scope>
</reference>
<dbReference type="GO" id="GO:0006516">
    <property type="term" value="P:glycoprotein catabolic process"/>
    <property type="evidence" value="ECO:0007669"/>
    <property type="project" value="TreeGrafter"/>
</dbReference>
<evidence type="ECO:0000256" key="5">
    <source>
        <dbReference type="ARBA" id="ARBA00022729"/>
    </source>
</evidence>
<keyword evidence="13" id="KW-1185">Reference proteome</keyword>
<organism evidence="12 13">
    <name type="scientific">Scyliorhinus torazame</name>
    <name type="common">Cloudy catshark</name>
    <name type="synonym">Catulus torazame</name>
    <dbReference type="NCBI Taxonomy" id="75743"/>
    <lineage>
        <taxon>Eukaryota</taxon>
        <taxon>Metazoa</taxon>
        <taxon>Chordata</taxon>
        <taxon>Craniata</taxon>
        <taxon>Vertebrata</taxon>
        <taxon>Chondrichthyes</taxon>
        <taxon>Elasmobranchii</taxon>
        <taxon>Galeomorphii</taxon>
        <taxon>Galeoidea</taxon>
        <taxon>Carcharhiniformes</taxon>
        <taxon>Scyliorhinidae</taxon>
        <taxon>Scyliorhinus</taxon>
    </lineage>
</organism>
<proteinExistence type="inferred from homology"/>
<dbReference type="InterPro" id="IPR008979">
    <property type="entry name" value="Galactose-bd-like_sf"/>
</dbReference>
<name>A0A401PZR0_SCYTO</name>
<evidence type="ECO:0000259" key="11">
    <source>
        <dbReference type="Pfam" id="PF22666"/>
    </source>
</evidence>
<dbReference type="EMBL" id="BFAA01013158">
    <property type="protein sequence ID" value="GCB78634.1"/>
    <property type="molecule type" value="Genomic_DNA"/>
</dbReference>
<gene>
    <name evidence="12" type="ORF">scyTo_0018638</name>
</gene>
<keyword evidence="9" id="KW-0326">Glycosidase</keyword>
<sequence length="209" mass="24206">MDPYYRFNDDAYRWIALDNWTYSRIFTLPSDVSKWKRVNLVCDGLDTVATILINNITVGTSNNMFSRYTFDATDVIRERNFIEVRFLSAVLYAAQQSAQHSKYPVPPACPPVQQRGECHVNFIRKKIMNLRNSLLRNAVGLVKTEIVDFYIYIKDIKAIEEGMSGQTTWRLVPTAYQTAYLKKTRFNKCPKSVNEILPLAGLLSEQRYL</sequence>
<keyword evidence="7" id="KW-0325">Glycoprotein</keyword>
<dbReference type="SUPFAM" id="SSF49785">
    <property type="entry name" value="Galactose-binding domain-like"/>
    <property type="match status" value="1"/>
</dbReference>
<feature type="domain" description="Beta-mannosidase-like galactose-binding" evidence="11">
    <location>
        <begin position="2"/>
        <end position="127"/>
    </location>
</feature>
<dbReference type="PANTHER" id="PTHR43730:SF1">
    <property type="entry name" value="BETA-MANNOSIDASE"/>
    <property type="match status" value="1"/>
</dbReference>
<evidence type="ECO:0000256" key="7">
    <source>
        <dbReference type="ARBA" id="ARBA00023180"/>
    </source>
</evidence>
<dbReference type="GO" id="GO:0005764">
    <property type="term" value="C:lysosome"/>
    <property type="evidence" value="ECO:0007669"/>
    <property type="project" value="UniProtKB-SubCell"/>
</dbReference>
<dbReference type="EC" id="3.2.1.25" evidence="4"/>
<evidence type="ECO:0000256" key="4">
    <source>
        <dbReference type="ARBA" id="ARBA00012754"/>
    </source>
</evidence>
<dbReference type="Proteomes" id="UP000288216">
    <property type="component" value="Unassembled WGS sequence"/>
</dbReference>
<comment type="catalytic activity">
    <reaction evidence="1">
        <text>Hydrolysis of terminal, non-reducing beta-D-mannose residues in beta-D-mannosides.</text>
        <dbReference type="EC" id="3.2.1.25"/>
    </reaction>
</comment>
<evidence type="ECO:0000313" key="13">
    <source>
        <dbReference type="Proteomes" id="UP000288216"/>
    </source>
</evidence>
<evidence type="ECO:0000256" key="9">
    <source>
        <dbReference type="ARBA" id="ARBA00023295"/>
    </source>
</evidence>
<evidence type="ECO:0000256" key="8">
    <source>
        <dbReference type="ARBA" id="ARBA00023228"/>
    </source>
</evidence>
<evidence type="ECO:0000256" key="3">
    <source>
        <dbReference type="ARBA" id="ARBA00007401"/>
    </source>
</evidence>
<protein>
    <recommendedName>
        <fullName evidence="4">beta-mannosidase</fullName>
        <ecNumber evidence="4">3.2.1.25</ecNumber>
    </recommendedName>
    <alternativeName>
        <fullName evidence="10">Mannanase</fullName>
    </alternativeName>
</protein>
<dbReference type="InterPro" id="IPR054593">
    <property type="entry name" value="Beta-mannosidase-like_N2"/>
</dbReference>
<dbReference type="PANTHER" id="PTHR43730">
    <property type="entry name" value="BETA-MANNOSIDASE"/>
    <property type="match status" value="1"/>
</dbReference>
<accession>A0A401PZR0</accession>
<dbReference type="FunFam" id="2.60.120.260:FF:000060">
    <property type="entry name" value="Probable beta-mannosidase"/>
    <property type="match status" value="1"/>
</dbReference>
<dbReference type="Pfam" id="PF22666">
    <property type="entry name" value="Glyco_hydro_2_N2"/>
    <property type="match status" value="1"/>
</dbReference>
<comment type="subcellular location">
    <subcellularLocation>
        <location evidence="2">Lysosome</location>
    </subcellularLocation>
</comment>
<dbReference type="OrthoDB" id="2866996at2759"/>